<dbReference type="InterPro" id="IPR050214">
    <property type="entry name" value="Cys_Synth/Cystath_Beta-Synth"/>
</dbReference>
<keyword evidence="7" id="KW-0808">Transferase</keyword>
<comment type="similarity">
    <text evidence="3">Belongs to the cysteine synthase/cystathionine beta-synthase family. SbnA subfamily.</text>
</comment>
<comment type="pathway">
    <text evidence="2">Siderophore biosynthesis.</text>
</comment>
<organism evidence="11 12">
    <name type="scientific">Pirellulimonas nuda</name>
    <dbReference type="NCBI Taxonomy" id="2528009"/>
    <lineage>
        <taxon>Bacteria</taxon>
        <taxon>Pseudomonadati</taxon>
        <taxon>Planctomycetota</taxon>
        <taxon>Planctomycetia</taxon>
        <taxon>Pirellulales</taxon>
        <taxon>Lacipirellulaceae</taxon>
        <taxon>Pirellulimonas</taxon>
    </lineage>
</organism>
<dbReference type="InterPro" id="IPR001216">
    <property type="entry name" value="P-phosphate_BS"/>
</dbReference>
<evidence type="ECO:0000256" key="1">
    <source>
        <dbReference type="ARBA" id="ARBA00001933"/>
    </source>
</evidence>
<dbReference type="EC" id="2.5.1.140" evidence="5"/>
<dbReference type="AlphaFoldDB" id="A0A518DDJ1"/>
<evidence type="ECO:0000259" key="10">
    <source>
        <dbReference type="Pfam" id="PF00291"/>
    </source>
</evidence>
<feature type="domain" description="Tryptophan synthase beta chain-like PALP" evidence="10">
    <location>
        <begin position="32"/>
        <end position="318"/>
    </location>
</feature>
<dbReference type="Proteomes" id="UP000317429">
    <property type="component" value="Chromosome"/>
</dbReference>
<evidence type="ECO:0000256" key="3">
    <source>
        <dbReference type="ARBA" id="ARBA00008519"/>
    </source>
</evidence>
<sequence length="358" mass="38100">MHNRLIDIRSRPRAGSAHVSPRLAQRKPADGILQAVGQTPLVRLRRFLEASNIKLYAKLEAANPGGSAKDRPAKAMIEEALATGRIDSRATVIESSSGNMGIGLAQACAYHKLRFICVVDPRSQRQNLAIMRALGAEVRLVESPVGGDFLTARLACVQELLATIPGSYWPNQYANQENCRSHEAGTAAEVLAALGRRVGRVYVATSSTGTLNGFINAFAAASPRTRVVGVDAIGSVLFGGKRGERSISGFGAGCEPPLARDCRPDAVIRVSDLDCVVGCRRLAATEAYLAGGSGGGVLQAIRSHQAELAGQTCVAILHDSGARYLDTVYDDQWVERALAVRPTLLKALAEDQLPDPPR</sequence>
<comment type="subunit">
    <text evidence="4">Homodimer.</text>
</comment>
<dbReference type="GO" id="GO:0006535">
    <property type="term" value="P:cysteine biosynthetic process from serine"/>
    <property type="evidence" value="ECO:0007669"/>
    <property type="project" value="InterPro"/>
</dbReference>
<evidence type="ECO:0000256" key="6">
    <source>
        <dbReference type="ARBA" id="ARBA00016985"/>
    </source>
</evidence>
<evidence type="ECO:0000256" key="7">
    <source>
        <dbReference type="ARBA" id="ARBA00022679"/>
    </source>
</evidence>
<dbReference type="CDD" id="cd01561">
    <property type="entry name" value="CBS_like"/>
    <property type="match status" value="1"/>
</dbReference>
<dbReference type="EMBL" id="CP036291">
    <property type="protein sequence ID" value="QDU89554.1"/>
    <property type="molecule type" value="Genomic_DNA"/>
</dbReference>
<evidence type="ECO:0000256" key="5">
    <source>
        <dbReference type="ARBA" id="ARBA00012331"/>
    </source>
</evidence>
<dbReference type="InterPro" id="IPR023927">
    <property type="entry name" value="SbnA"/>
</dbReference>
<gene>
    <name evidence="11" type="primary">sbnA</name>
    <name evidence="11" type="ORF">Pla175_29460</name>
</gene>
<feature type="region of interest" description="Disordered" evidence="9">
    <location>
        <begin position="1"/>
        <end position="23"/>
    </location>
</feature>
<reference evidence="11 12" key="1">
    <citation type="submission" date="2019-02" db="EMBL/GenBank/DDBJ databases">
        <title>Deep-cultivation of Planctomycetes and their phenomic and genomic characterization uncovers novel biology.</title>
        <authorList>
            <person name="Wiegand S."/>
            <person name="Jogler M."/>
            <person name="Boedeker C."/>
            <person name="Pinto D."/>
            <person name="Vollmers J."/>
            <person name="Rivas-Marin E."/>
            <person name="Kohn T."/>
            <person name="Peeters S.H."/>
            <person name="Heuer A."/>
            <person name="Rast P."/>
            <person name="Oberbeckmann S."/>
            <person name="Bunk B."/>
            <person name="Jeske O."/>
            <person name="Meyerdierks A."/>
            <person name="Storesund J.E."/>
            <person name="Kallscheuer N."/>
            <person name="Luecker S."/>
            <person name="Lage O.M."/>
            <person name="Pohl T."/>
            <person name="Merkel B.J."/>
            <person name="Hornburger P."/>
            <person name="Mueller R.-W."/>
            <person name="Bruemmer F."/>
            <person name="Labrenz M."/>
            <person name="Spormann A.M."/>
            <person name="Op den Camp H."/>
            <person name="Overmann J."/>
            <person name="Amann R."/>
            <person name="Jetten M.S.M."/>
            <person name="Mascher T."/>
            <person name="Medema M.H."/>
            <person name="Devos D.P."/>
            <person name="Kaster A.-K."/>
            <person name="Ovreas L."/>
            <person name="Rohde M."/>
            <person name="Galperin M.Y."/>
            <person name="Jogler C."/>
        </authorList>
    </citation>
    <scope>NUCLEOTIDE SEQUENCE [LARGE SCALE GENOMIC DNA]</scope>
    <source>
        <strain evidence="11 12">Pla175</strain>
    </source>
</reference>
<comment type="cofactor">
    <cofactor evidence="1">
        <name>pyridoxal 5'-phosphate</name>
        <dbReference type="ChEBI" id="CHEBI:597326"/>
    </cofactor>
</comment>
<keyword evidence="8" id="KW-0663">Pyridoxal phosphate</keyword>
<feature type="compositionally biased region" description="Basic and acidic residues" evidence="9">
    <location>
        <begin position="1"/>
        <end position="10"/>
    </location>
</feature>
<dbReference type="Gene3D" id="3.40.50.1100">
    <property type="match status" value="2"/>
</dbReference>
<keyword evidence="12" id="KW-1185">Reference proteome</keyword>
<dbReference type="GO" id="GO:0016765">
    <property type="term" value="F:transferase activity, transferring alkyl or aryl (other than methyl) groups"/>
    <property type="evidence" value="ECO:0007669"/>
    <property type="project" value="UniProtKB-ARBA"/>
</dbReference>
<evidence type="ECO:0000313" key="12">
    <source>
        <dbReference type="Proteomes" id="UP000317429"/>
    </source>
</evidence>
<name>A0A518DDJ1_9BACT</name>
<dbReference type="InterPro" id="IPR001926">
    <property type="entry name" value="TrpB-like_PALP"/>
</dbReference>
<dbReference type="Pfam" id="PF00291">
    <property type="entry name" value="PALP"/>
    <property type="match status" value="1"/>
</dbReference>
<dbReference type="PANTHER" id="PTHR10314">
    <property type="entry name" value="CYSTATHIONINE BETA-SYNTHASE"/>
    <property type="match status" value="1"/>
</dbReference>
<evidence type="ECO:0000256" key="2">
    <source>
        <dbReference type="ARBA" id="ARBA00004924"/>
    </source>
</evidence>
<evidence type="ECO:0000256" key="8">
    <source>
        <dbReference type="ARBA" id="ARBA00022898"/>
    </source>
</evidence>
<protein>
    <recommendedName>
        <fullName evidence="6">N-(2-amino-2-carboxyethyl)-L-glutamate synthase</fullName>
        <ecNumber evidence="5">2.5.1.140</ecNumber>
    </recommendedName>
</protein>
<evidence type="ECO:0000256" key="9">
    <source>
        <dbReference type="SAM" id="MobiDB-lite"/>
    </source>
</evidence>
<dbReference type="SUPFAM" id="SSF53686">
    <property type="entry name" value="Tryptophan synthase beta subunit-like PLP-dependent enzymes"/>
    <property type="match status" value="1"/>
</dbReference>
<dbReference type="InterPro" id="IPR036052">
    <property type="entry name" value="TrpB-like_PALP_sf"/>
</dbReference>
<evidence type="ECO:0000313" key="11">
    <source>
        <dbReference type="EMBL" id="QDU89554.1"/>
    </source>
</evidence>
<evidence type="ECO:0000256" key="4">
    <source>
        <dbReference type="ARBA" id="ARBA00011738"/>
    </source>
</evidence>
<dbReference type="NCBIfam" id="TIGR03945">
    <property type="entry name" value="PLP_SbnA_fam"/>
    <property type="match status" value="1"/>
</dbReference>
<accession>A0A518DDJ1</accession>
<dbReference type="PROSITE" id="PS00901">
    <property type="entry name" value="CYS_SYNTHASE"/>
    <property type="match status" value="1"/>
</dbReference>
<proteinExistence type="inferred from homology"/>
<dbReference type="KEGG" id="pnd:Pla175_29460"/>